<accession>A0ABT9R872</accession>
<sequence>MTGPFDGYYAAPEEIRLRRAGQFGDERDHVEEQRAALEQVFLREGMPLGDDQYGAELEKNLPKIKDSIFGAFKAYTDELESVRVRLITGAGGYRSADSPGFFPGA</sequence>
<protein>
    <submittedName>
        <fullName evidence="1">Uncharacterized protein</fullName>
    </submittedName>
</protein>
<dbReference type="EMBL" id="JAUSRB010000002">
    <property type="protein sequence ID" value="MDP9865436.1"/>
    <property type="molecule type" value="Genomic_DNA"/>
</dbReference>
<organism evidence="1 2">
    <name type="scientific">Streptosporangium brasiliense</name>
    <dbReference type="NCBI Taxonomy" id="47480"/>
    <lineage>
        <taxon>Bacteria</taxon>
        <taxon>Bacillati</taxon>
        <taxon>Actinomycetota</taxon>
        <taxon>Actinomycetes</taxon>
        <taxon>Streptosporangiales</taxon>
        <taxon>Streptosporangiaceae</taxon>
        <taxon>Streptosporangium</taxon>
    </lineage>
</organism>
<comment type="caution">
    <text evidence="1">The sequence shown here is derived from an EMBL/GenBank/DDBJ whole genome shotgun (WGS) entry which is preliminary data.</text>
</comment>
<evidence type="ECO:0000313" key="2">
    <source>
        <dbReference type="Proteomes" id="UP001230426"/>
    </source>
</evidence>
<dbReference type="RefSeq" id="WP_306864782.1">
    <property type="nucleotide sequence ID" value="NZ_JAUSRB010000002.1"/>
</dbReference>
<name>A0ABT9R872_9ACTN</name>
<gene>
    <name evidence="1" type="ORF">J2S55_004702</name>
</gene>
<dbReference type="Proteomes" id="UP001230426">
    <property type="component" value="Unassembled WGS sequence"/>
</dbReference>
<proteinExistence type="predicted"/>
<evidence type="ECO:0000313" key="1">
    <source>
        <dbReference type="EMBL" id="MDP9865436.1"/>
    </source>
</evidence>
<keyword evidence="2" id="KW-1185">Reference proteome</keyword>
<reference evidence="1 2" key="1">
    <citation type="submission" date="2023-07" db="EMBL/GenBank/DDBJ databases">
        <title>Sequencing the genomes of 1000 actinobacteria strains.</title>
        <authorList>
            <person name="Klenk H.-P."/>
        </authorList>
    </citation>
    <scope>NUCLEOTIDE SEQUENCE [LARGE SCALE GENOMIC DNA]</scope>
    <source>
        <strain evidence="1 2">DSM 44109</strain>
    </source>
</reference>